<dbReference type="Gene3D" id="2.40.160.60">
    <property type="entry name" value="Outer membrane protein transport protein (OMPP1/FadL/TodX)"/>
    <property type="match status" value="1"/>
</dbReference>
<dbReference type="Proteomes" id="UP000319836">
    <property type="component" value="Unassembled WGS sequence"/>
</dbReference>
<dbReference type="SUPFAM" id="SSF56935">
    <property type="entry name" value="Porins"/>
    <property type="match status" value="1"/>
</dbReference>
<dbReference type="NCBIfam" id="NF033709">
    <property type="entry name" value="PorV_fam"/>
    <property type="match status" value="1"/>
</dbReference>
<proteinExistence type="predicted"/>
<organism evidence="2 3">
    <name type="scientific">Eiseniibacteriota bacterium</name>
    <dbReference type="NCBI Taxonomy" id="2212470"/>
    <lineage>
        <taxon>Bacteria</taxon>
        <taxon>Candidatus Eiseniibacteriota</taxon>
    </lineage>
</organism>
<gene>
    <name evidence="2" type="ORF">E6K80_06280</name>
</gene>
<evidence type="ECO:0000313" key="3">
    <source>
        <dbReference type="Proteomes" id="UP000319836"/>
    </source>
</evidence>
<accession>A0A538U5P0</accession>
<dbReference type="EMBL" id="VBPA01000142">
    <property type="protein sequence ID" value="TMQ71213.1"/>
    <property type="molecule type" value="Genomic_DNA"/>
</dbReference>
<sequence>MRSEIDMNVPNGQMKEPHSMKCRPGKVLGITLLLLQSGLAWAGTPERLGTGGAEELRIPVGARSVGMSSANLGGVTGAEALFTNPAGLAATDNKTEVLFSYARYIADMNLNYIAIGQKMGDLGSIGFTARVLNVGDIIRTTETAPDGTGDVFSPTFATLGLSYAKTLTDRVNFGGTINYVTESVLQTSSNGVSFDFGFQYDTGLRGMRLGMAMKNFGLSRSFGGSDFESNQHLPSDDPQAANRTLALTSAEYELPSFFAGGLSWPVLQGVQSLTLHGLYQSNSFDVDEFRIGAEYRWRRDISARLGYKITSNSDDLFGLTYGAGVRVPFGVSNMYIDYAGQVVKDFFDDVHHVGVEVTF</sequence>
<reference evidence="2 3" key="1">
    <citation type="journal article" date="2019" name="Nat. Microbiol.">
        <title>Mediterranean grassland soil C-N compound turnover is dependent on rainfall and depth, and is mediated by genomically divergent microorganisms.</title>
        <authorList>
            <person name="Diamond S."/>
            <person name="Andeer P.F."/>
            <person name="Li Z."/>
            <person name="Crits-Christoph A."/>
            <person name="Burstein D."/>
            <person name="Anantharaman K."/>
            <person name="Lane K.R."/>
            <person name="Thomas B.C."/>
            <person name="Pan C."/>
            <person name="Northen T.R."/>
            <person name="Banfield J.F."/>
        </authorList>
    </citation>
    <scope>NUCLEOTIDE SEQUENCE [LARGE SCALE GENOMIC DNA]</scope>
    <source>
        <strain evidence="2">WS_10</strain>
    </source>
</reference>
<name>A0A538U5P0_UNCEI</name>
<protein>
    <submittedName>
        <fullName evidence="2">PorV/PorQ family protein</fullName>
    </submittedName>
</protein>
<dbReference type="AlphaFoldDB" id="A0A538U5P0"/>
<evidence type="ECO:0000256" key="1">
    <source>
        <dbReference type="SAM" id="MobiDB-lite"/>
    </source>
</evidence>
<feature type="region of interest" description="Disordered" evidence="1">
    <location>
        <begin position="1"/>
        <end position="20"/>
    </location>
</feature>
<evidence type="ECO:0000313" key="2">
    <source>
        <dbReference type="EMBL" id="TMQ71213.1"/>
    </source>
</evidence>
<comment type="caution">
    <text evidence="2">The sequence shown here is derived from an EMBL/GenBank/DDBJ whole genome shotgun (WGS) entry which is preliminary data.</text>
</comment>